<name>A0ACC0XPQ7_9ROSI</name>
<dbReference type="EMBL" id="CM047746">
    <property type="protein sequence ID" value="KAJ0020450.1"/>
    <property type="molecule type" value="Genomic_DNA"/>
</dbReference>
<comment type="caution">
    <text evidence="1">The sequence shown here is derived from an EMBL/GenBank/DDBJ whole genome shotgun (WGS) entry which is preliminary data.</text>
</comment>
<evidence type="ECO:0000313" key="1">
    <source>
        <dbReference type="EMBL" id="KAJ0020450.1"/>
    </source>
</evidence>
<keyword evidence="2" id="KW-1185">Reference proteome</keyword>
<protein>
    <submittedName>
        <fullName evidence="1">Uncharacterized protein</fullName>
    </submittedName>
</protein>
<dbReference type="Proteomes" id="UP001163603">
    <property type="component" value="Chromosome 11"/>
</dbReference>
<organism evidence="1 2">
    <name type="scientific">Pistacia integerrima</name>
    <dbReference type="NCBI Taxonomy" id="434235"/>
    <lineage>
        <taxon>Eukaryota</taxon>
        <taxon>Viridiplantae</taxon>
        <taxon>Streptophyta</taxon>
        <taxon>Embryophyta</taxon>
        <taxon>Tracheophyta</taxon>
        <taxon>Spermatophyta</taxon>
        <taxon>Magnoliopsida</taxon>
        <taxon>eudicotyledons</taxon>
        <taxon>Gunneridae</taxon>
        <taxon>Pentapetalae</taxon>
        <taxon>rosids</taxon>
        <taxon>malvids</taxon>
        <taxon>Sapindales</taxon>
        <taxon>Anacardiaceae</taxon>
        <taxon>Pistacia</taxon>
    </lineage>
</organism>
<evidence type="ECO:0000313" key="2">
    <source>
        <dbReference type="Proteomes" id="UP001163603"/>
    </source>
</evidence>
<gene>
    <name evidence="1" type="ORF">Pint_31813</name>
</gene>
<reference evidence="2" key="1">
    <citation type="journal article" date="2023" name="G3 (Bethesda)">
        <title>Genome assembly and association tests identify interacting loci associated with vigor, precocity, and sex in interspecific pistachio rootstocks.</title>
        <authorList>
            <person name="Palmer W."/>
            <person name="Jacygrad E."/>
            <person name="Sagayaradj S."/>
            <person name="Cavanaugh K."/>
            <person name="Han R."/>
            <person name="Bertier L."/>
            <person name="Beede B."/>
            <person name="Kafkas S."/>
            <person name="Golino D."/>
            <person name="Preece J."/>
            <person name="Michelmore R."/>
        </authorList>
    </citation>
    <scope>NUCLEOTIDE SEQUENCE [LARGE SCALE GENOMIC DNA]</scope>
</reference>
<sequence length="133" mass="14855">MFIFSLFFKDFISPDCSIFQSTLTTIFNYRSVYHLIDIYAVSITMASFAGLSFSTTEDTLAEAFSQFGQVVEAKIIVNKTSNRSKGYGYVTFNAVDEAKKALSNMNGKILEGRAIFVDKVEPTRPGRRGTTED</sequence>
<proteinExistence type="predicted"/>
<accession>A0ACC0XPQ7</accession>